<dbReference type="PRINTS" id="PR00502">
    <property type="entry name" value="NUDIXFAMILY"/>
</dbReference>
<evidence type="ECO:0000256" key="11">
    <source>
        <dbReference type="ARBA" id="ARBA00038905"/>
    </source>
</evidence>
<dbReference type="NCBIfam" id="TIGR00586">
    <property type="entry name" value="mutt"/>
    <property type="match status" value="1"/>
</dbReference>
<dbReference type="InterPro" id="IPR013785">
    <property type="entry name" value="Aldolase_TIM"/>
</dbReference>
<dbReference type="PROSITE" id="PS51462">
    <property type="entry name" value="NUDIX"/>
    <property type="match status" value="1"/>
</dbReference>
<evidence type="ECO:0000256" key="10">
    <source>
        <dbReference type="ARBA" id="ARBA00035861"/>
    </source>
</evidence>
<dbReference type="InterPro" id="IPR036206">
    <property type="entry name" value="ThiamineP_synth_sf"/>
</dbReference>
<keyword evidence="9" id="KW-0234">DNA repair</keyword>
<evidence type="ECO:0000256" key="8">
    <source>
        <dbReference type="ARBA" id="ARBA00022842"/>
    </source>
</evidence>
<keyword evidence="4" id="KW-0235">DNA replication</keyword>
<evidence type="ECO:0000259" key="12">
    <source>
        <dbReference type="PROSITE" id="PS51462"/>
    </source>
</evidence>
<evidence type="ECO:0000256" key="7">
    <source>
        <dbReference type="ARBA" id="ARBA00022801"/>
    </source>
</evidence>
<dbReference type="AlphaFoldDB" id="A0A3B0YPD3"/>
<dbReference type="InterPro" id="IPR020084">
    <property type="entry name" value="NUDIX_hydrolase_CS"/>
</dbReference>
<sequence>MSNLVHVAVALIFNQHNDVLIALRAKSAHQGGLWEFPGGKVEAGERVQAALKRELAEELGIELKTARPYKVIQHKYSDKSVRLDVWVVESFSGTPCGAEGQQIKWQPIHQLNMNEFPQANRSIIHSLQLPEKYMITGAFENTADFISRLESSLQKGLSLVQMRCKKLTDAGFLSLAQQAQLICKQYNATLLLNTTPHIFHQTKASGLHLNSQQLYSLPGRPVDNTALLSVSCHTEADIKQAEYLAADIILLSPVKETTSHPGVRGIGWTGFSALREKTDVPVYALGGMACSDIDDAKLKGAQGIAAISSFWNI</sequence>
<dbReference type="Gene3D" id="3.20.20.70">
    <property type="entry name" value="Aldolase class I"/>
    <property type="match status" value="1"/>
</dbReference>
<evidence type="ECO:0000256" key="6">
    <source>
        <dbReference type="ARBA" id="ARBA00022763"/>
    </source>
</evidence>
<dbReference type="GO" id="GO:0046872">
    <property type="term" value="F:metal ion binding"/>
    <property type="evidence" value="ECO:0007669"/>
    <property type="project" value="UniProtKB-KW"/>
</dbReference>
<dbReference type="InterPro" id="IPR015797">
    <property type="entry name" value="NUDIX_hydrolase-like_dom_sf"/>
</dbReference>
<keyword evidence="8" id="KW-0460">Magnesium</keyword>
<gene>
    <name evidence="13" type="ORF">MNBD_GAMMA10-1115</name>
</gene>
<evidence type="ECO:0000256" key="1">
    <source>
        <dbReference type="ARBA" id="ARBA00001946"/>
    </source>
</evidence>
<dbReference type="Pfam" id="PF02581">
    <property type="entry name" value="TMP-TENI"/>
    <property type="match status" value="1"/>
</dbReference>
<dbReference type="GO" id="GO:0009228">
    <property type="term" value="P:thiamine biosynthetic process"/>
    <property type="evidence" value="ECO:0007669"/>
    <property type="project" value="UniProtKB-KW"/>
</dbReference>
<dbReference type="InterPro" id="IPR022998">
    <property type="entry name" value="ThiamineP_synth_TenI"/>
</dbReference>
<dbReference type="InterPro" id="IPR020476">
    <property type="entry name" value="Nudix_hydrolase"/>
</dbReference>
<keyword evidence="6" id="KW-0227">DNA damage</keyword>
<comment type="cofactor">
    <cofactor evidence="1">
        <name>Mg(2+)</name>
        <dbReference type="ChEBI" id="CHEBI:18420"/>
    </cofactor>
</comment>
<dbReference type="CDD" id="cd00564">
    <property type="entry name" value="TMP_TenI"/>
    <property type="match status" value="1"/>
</dbReference>
<dbReference type="PANTHER" id="PTHR47707:SF1">
    <property type="entry name" value="NUDIX HYDROLASE FAMILY PROTEIN"/>
    <property type="match status" value="1"/>
</dbReference>
<accession>A0A3B0YPD3</accession>
<evidence type="ECO:0000313" key="13">
    <source>
        <dbReference type="EMBL" id="VAW70326.1"/>
    </source>
</evidence>
<dbReference type="Gene3D" id="3.90.79.10">
    <property type="entry name" value="Nucleoside Triphosphate Pyrophosphohydrolase"/>
    <property type="match status" value="1"/>
</dbReference>
<dbReference type="InterPro" id="IPR003561">
    <property type="entry name" value="Mutator_MutT"/>
</dbReference>
<dbReference type="SUPFAM" id="SSF51391">
    <property type="entry name" value="Thiamin phosphate synthase"/>
    <property type="match status" value="1"/>
</dbReference>
<evidence type="ECO:0000256" key="3">
    <source>
        <dbReference type="ARBA" id="ARBA00022457"/>
    </source>
</evidence>
<name>A0A3B0YPD3_9ZZZZ</name>
<dbReference type="PANTHER" id="PTHR47707">
    <property type="entry name" value="8-OXO-DGTP DIPHOSPHATASE"/>
    <property type="match status" value="1"/>
</dbReference>
<proteinExistence type="inferred from homology"/>
<dbReference type="GO" id="GO:0044716">
    <property type="term" value="F:8-oxo-GDP phosphatase activity"/>
    <property type="evidence" value="ECO:0007669"/>
    <property type="project" value="TreeGrafter"/>
</dbReference>
<dbReference type="EMBL" id="UOFJ01000514">
    <property type="protein sequence ID" value="VAW70326.1"/>
    <property type="molecule type" value="Genomic_DNA"/>
</dbReference>
<evidence type="ECO:0000256" key="4">
    <source>
        <dbReference type="ARBA" id="ARBA00022705"/>
    </source>
</evidence>
<dbReference type="InterPro" id="IPR000086">
    <property type="entry name" value="NUDIX_hydrolase_dom"/>
</dbReference>
<evidence type="ECO:0000256" key="9">
    <source>
        <dbReference type="ARBA" id="ARBA00023204"/>
    </source>
</evidence>
<comment type="catalytic activity">
    <reaction evidence="10">
        <text>8-oxo-dGTP + H2O = 8-oxo-dGMP + diphosphate + H(+)</text>
        <dbReference type="Rhea" id="RHEA:31575"/>
        <dbReference type="ChEBI" id="CHEBI:15377"/>
        <dbReference type="ChEBI" id="CHEBI:15378"/>
        <dbReference type="ChEBI" id="CHEBI:33019"/>
        <dbReference type="ChEBI" id="CHEBI:63224"/>
        <dbReference type="ChEBI" id="CHEBI:77896"/>
        <dbReference type="EC" id="3.6.1.55"/>
    </reaction>
</comment>
<dbReference type="GO" id="GO:0006260">
    <property type="term" value="P:DNA replication"/>
    <property type="evidence" value="ECO:0007669"/>
    <property type="project" value="UniProtKB-KW"/>
</dbReference>
<dbReference type="GO" id="GO:0006281">
    <property type="term" value="P:DNA repair"/>
    <property type="evidence" value="ECO:0007669"/>
    <property type="project" value="UniProtKB-KW"/>
</dbReference>
<comment type="similarity">
    <text evidence="2">Belongs to the Nudix hydrolase family.</text>
</comment>
<reference evidence="13" key="1">
    <citation type="submission" date="2018-06" db="EMBL/GenBank/DDBJ databases">
        <authorList>
            <person name="Zhirakovskaya E."/>
        </authorList>
    </citation>
    <scope>NUCLEOTIDE SEQUENCE</scope>
</reference>
<dbReference type="GO" id="GO:0035539">
    <property type="term" value="F:8-oxo-7,8-dihydrodeoxyguanosine triphosphate pyrophosphatase activity"/>
    <property type="evidence" value="ECO:0007669"/>
    <property type="project" value="UniProtKB-EC"/>
</dbReference>
<dbReference type="Pfam" id="PF14815">
    <property type="entry name" value="NUDIX_4"/>
    <property type="match status" value="1"/>
</dbReference>
<dbReference type="EC" id="3.6.1.55" evidence="11"/>
<protein>
    <recommendedName>
        <fullName evidence="11">8-oxo-dGTP diphosphatase</fullName>
        <ecNumber evidence="11">3.6.1.55</ecNumber>
    </recommendedName>
</protein>
<dbReference type="SUPFAM" id="SSF55811">
    <property type="entry name" value="Nudix"/>
    <property type="match status" value="1"/>
</dbReference>
<dbReference type="NCBIfam" id="NF006530">
    <property type="entry name" value="PRK08999.1"/>
    <property type="match status" value="1"/>
</dbReference>
<keyword evidence="7" id="KW-0378">Hydrolase</keyword>
<feature type="domain" description="Nudix hydrolase" evidence="12">
    <location>
        <begin position="3"/>
        <end position="131"/>
    </location>
</feature>
<evidence type="ECO:0000256" key="2">
    <source>
        <dbReference type="ARBA" id="ARBA00005582"/>
    </source>
</evidence>
<dbReference type="CDD" id="cd03425">
    <property type="entry name" value="NUDIX_MutT_NudA_like"/>
    <property type="match status" value="1"/>
</dbReference>
<organism evidence="13">
    <name type="scientific">hydrothermal vent metagenome</name>
    <dbReference type="NCBI Taxonomy" id="652676"/>
    <lineage>
        <taxon>unclassified sequences</taxon>
        <taxon>metagenomes</taxon>
        <taxon>ecological metagenomes</taxon>
    </lineage>
</organism>
<dbReference type="InterPro" id="IPR047127">
    <property type="entry name" value="MutT-like"/>
</dbReference>
<dbReference type="InterPro" id="IPR029119">
    <property type="entry name" value="MutY_C"/>
</dbReference>
<evidence type="ECO:0000256" key="5">
    <source>
        <dbReference type="ARBA" id="ARBA00022723"/>
    </source>
</evidence>
<keyword evidence="3" id="KW-0515">Mutator protein</keyword>
<dbReference type="GO" id="GO:0008413">
    <property type="term" value="F:8-oxo-7,8-dihydroguanosine triphosphate pyrophosphatase activity"/>
    <property type="evidence" value="ECO:0007669"/>
    <property type="project" value="InterPro"/>
</dbReference>
<dbReference type="FunFam" id="3.90.79.10:FF:000014">
    <property type="entry name" value="8-oxo-dGTP diphosphatase MutT"/>
    <property type="match status" value="1"/>
</dbReference>
<dbReference type="PROSITE" id="PS00893">
    <property type="entry name" value="NUDIX_BOX"/>
    <property type="match status" value="1"/>
</dbReference>
<dbReference type="GO" id="GO:0044715">
    <property type="term" value="F:8-oxo-dGDP phosphatase activity"/>
    <property type="evidence" value="ECO:0007669"/>
    <property type="project" value="TreeGrafter"/>
</dbReference>
<keyword evidence="5" id="KW-0479">Metal-binding</keyword>